<dbReference type="InterPro" id="IPR000398">
    <property type="entry name" value="Thymidylate_synthase"/>
</dbReference>
<reference evidence="6 7" key="1">
    <citation type="journal article" date="2016" name="Nat. Commun.">
        <title>Thousands of microbial genomes shed light on interconnected biogeochemical processes in an aquifer system.</title>
        <authorList>
            <person name="Anantharaman K."/>
            <person name="Brown C.T."/>
            <person name="Hug L.A."/>
            <person name="Sharon I."/>
            <person name="Castelle C.J."/>
            <person name="Probst A.J."/>
            <person name="Thomas B.C."/>
            <person name="Singh A."/>
            <person name="Wilkins M.J."/>
            <person name="Karaoz U."/>
            <person name="Brodie E.L."/>
            <person name="Williams K.H."/>
            <person name="Hubbard S.S."/>
            <person name="Banfield J.F."/>
        </authorList>
    </citation>
    <scope>NUCLEOTIDE SEQUENCE [LARGE SCALE GENOMIC DNA]</scope>
</reference>
<dbReference type="Gene3D" id="3.30.572.10">
    <property type="entry name" value="Thymidylate synthase/dCMP hydroxymethylase domain"/>
    <property type="match status" value="1"/>
</dbReference>
<proteinExistence type="predicted"/>
<dbReference type="EC" id="2.1.1.45" evidence="1 4"/>
<dbReference type="AlphaFoldDB" id="A0A1G2T0N6"/>
<dbReference type="GO" id="GO:0004799">
    <property type="term" value="F:thymidylate synthase activity"/>
    <property type="evidence" value="ECO:0007669"/>
    <property type="project" value="UniProtKB-UniRule"/>
</dbReference>
<dbReference type="NCBIfam" id="TIGR03284">
    <property type="entry name" value="thym_sym"/>
    <property type="match status" value="1"/>
</dbReference>
<dbReference type="GO" id="GO:0006231">
    <property type="term" value="P:dTMP biosynthetic process"/>
    <property type="evidence" value="ECO:0007669"/>
    <property type="project" value="InterPro"/>
</dbReference>
<organism evidence="6 7">
    <name type="scientific">Candidatus Zambryskibacteria bacterium RIFCSPHIGHO2_01_FULL_46_25</name>
    <dbReference type="NCBI Taxonomy" id="1802738"/>
    <lineage>
        <taxon>Bacteria</taxon>
        <taxon>Candidatus Zambryskiibacteriota</taxon>
    </lineage>
</organism>
<dbReference type="Proteomes" id="UP000178107">
    <property type="component" value="Unassembled WGS sequence"/>
</dbReference>
<gene>
    <name evidence="6" type="ORF">A2838_03405</name>
</gene>
<dbReference type="PANTHER" id="PTHR11548:SF1">
    <property type="entry name" value="THYMIDYLATE SYNTHASE 1"/>
    <property type="match status" value="1"/>
</dbReference>
<evidence type="ECO:0000256" key="4">
    <source>
        <dbReference type="NCBIfam" id="TIGR03284"/>
    </source>
</evidence>
<evidence type="ECO:0000256" key="2">
    <source>
        <dbReference type="ARBA" id="ARBA00022603"/>
    </source>
</evidence>
<protein>
    <recommendedName>
        <fullName evidence="1 4">Thymidylate synthase</fullName>
        <ecNumber evidence="1 4">2.1.1.45</ecNumber>
    </recommendedName>
</protein>
<evidence type="ECO:0000256" key="3">
    <source>
        <dbReference type="ARBA" id="ARBA00022679"/>
    </source>
</evidence>
<dbReference type="InterPro" id="IPR045097">
    <property type="entry name" value="Thymidate_synth/dCMP_Mease"/>
</dbReference>
<sequence length="304" mass="34255">MMKPASERVPDSQYQNLLRNILEKGVRTPSQQGVDAITLMAPGPIRFKFENGFPIINERNMAPKESERLPVTVWQQAIGEICGFINGAHTQEELEKFGCYWWKSWVTPEKCGKRGLETGDLGPGSYGAAFHDFPTADGGHFNQFQHIVEQIIEEPQLRTHFVSPWIPQYIGRGKGKQQKVVVAPCHGWVHIRIIDNKLTLHMMQRSGDTPVGVPSNMVQYAALTMMLAHVTGTEPYEFIHSISDAHIFVDQIPAVETMLSREARPFATMTLNTEKKNLFDFRKEDFTLSDYNPHPGIAGIPVAI</sequence>
<dbReference type="InterPro" id="IPR023451">
    <property type="entry name" value="Thymidate_synth/dCMP_Mease_dom"/>
</dbReference>
<evidence type="ECO:0000259" key="5">
    <source>
        <dbReference type="Pfam" id="PF00303"/>
    </source>
</evidence>
<dbReference type="GO" id="GO:0005829">
    <property type="term" value="C:cytosol"/>
    <property type="evidence" value="ECO:0007669"/>
    <property type="project" value="TreeGrafter"/>
</dbReference>
<dbReference type="GO" id="GO:0032259">
    <property type="term" value="P:methylation"/>
    <property type="evidence" value="ECO:0007669"/>
    <property type="project" value="UniProtKB-KW"/>
</dbReference>
<feature type="domain" description="Thymidylate synthase/dCMP hydroxymethylase" evidence="5">
    <location>
        <begin position="13"/>
        <end position="298"/>
    </location>
</feature>
<evidence type="ECO:0000313" key="7">
    <source>
        <dbReference type="Proteomes" id="UP000178107"/>
    </source>
</evidence>
<name>A0A1G2T0N6_9BACT</name>
<accession>A0A1G2T0N6</accession>
<evidence type="ECO:0000256" key="1">
    <source>
        <dbReference type="ARBA" id="ARBA00011947"/>
    </source>
</evidence>
<dbReference type="CDD" id="cd00351">
    <property type="entry name" value="TS_Pyrimidine_HMase"/>
    <property type="match status" value="1"/>
</dbReference>
<comment type="caution">
    <text evidence="6">The sequence shown here is derived from an EMBL/GenBank/DDBJ whole genome shotgun (WGS) entry which is preliminary data.</text>
</comment>
<dbReference type="Pfam" id="PF00303">
    <property type="entry name" value="Thymidylat_synt"/>
    <property type="match status" value="1"/>
</dbReference>
<keyword evidence="2" id="KW-0489">Methyltransferase</keyword>
<dbReference type="SUPFAM" id="SSF55831">
    <property type="entry name" value="Thymidylate synthase/dCMP hydroxymethylase"/>
    <property type="match status" value="1"/>
</dbReference>
<dbReference type="PRINTS" id="PR00108">
    <property type="entry name" value="THYMDSNTHASE"/>
</dbReference>
<keyword evidence="3" id="KW-0808">Transferase</keyword>
<dbReference type="EMBL" id="MHVH01000001">
    <property type="protein sequence ID" value="OHA90833.1"/>
    <property type="molecule type" value="Genomic_DNA"/>
</dbReference>
<dbReference type="InterPro" id="IPR036926">
    <property type="entry name" value="Thymidate_synth/dCMP_Mease_sf"/>
</dbReference>
<dbReference type="PANTHER" id="PTHR11548">
    <property type="entry name" value="THYMIDYLATE SYNTHASE 1"/>
    <property type="match status" value="1"/>
</dbReference>
<evidence type="ECO:0000313" key="6">
    <source>
        <dbReference type="EMBL" id="OHA90833.1"/>
    </source>
</evidence>